<evidence type="ECO:0000313" key="5">
    <source>
        <dbReference type="EMBL" id="MCH6159095.1"/>
    </source>
</evidence>
<reference evidence="5" key="2">
    <citation type="journal article" date="2023" name="Int. J. Syst. Evol. Microbiol.">
        <title>Streptomyces marispadix sp. nov., isolated from marine beach sediment of the Northern Coast of Portugal.</title>
        <authorList>
            <person name="dos Santos J.D.N."/>
            <person name="Vitorino I.R."/>
            <person name="Kallscheuer N."/>
            <person name="Srivastava A."/>
            <person name="Krautwurst S."/>
            <person name="Marz M."/>
            <person name="Jogler C."/>
            <person name="Lobo Da Cunha A."/>
            <person name="Catita J."/>
            <person name="Goncalves H."/>
            <person name="Gonzalez I."/>
            <person name="Reyes F."/>
            <person name="Lage O.M."/>
        </authorList>
    </citation>
    <scope>NUCLEOTIDE SEQUENCE</scope>
    <source>
        <strain evidence="5">M600PL45_2</strain>
    </source>
</reference>
<evidence type="ECO:0000313" key="6">
    <source>
        <dbReference type="Proteomes" id="UP001166784"/>
    </source>
</evidence>
<comment type="similarity">
    <text evidence="1">Belongs to the 'GDXG' lipolytic enzyme family.</text>
</comment>
<dbReference type="InterPro" id="IPR033140">
    <property type="entry name" value="Lipase_GDXG_put_SER_AS"/>
</dbReference>
<dbReference type="EMBL" id="JAKWJU010000002">
    <property type="protein sequence ID" value="MCH6159095.1"/>
    <property type="molecule type" value="Genomic_DNA"/>
</dbReference>
<keyword evidence="6" id="KW-1185">Reference proteome</keyword>
<dbReference type="PANTHER" id="PTHR48081:SF8">
    <property type="entry name" value="ALPHA_BETA HYDROLASE FOLD-3 DOMAIN-CONTAINING PROTEIN-RELATED"/>
    <property type="match status" value="1"/>
</dbReference>
<accession>A0ABS9SS36</accession>
<dbReference type="Pfam" id="PF07859">
    <property type="entry name" value="Abhydrolase_3"/>
    <property type="match status" value="1"/>
</dbReference>
<dbReference type="InterPro" id="IPR013094">
    <property type="entry name" value="AB_hydrolase_3"/>
</dbReference>
<name>A0ABS9SS36_9ACTN</name>
<dbReference type="Proteomes" id="UP001166784">
    <property type="component" value="Unassembled WGS sequence"/>
</dbReference>
<dbReference type="GO" id="GO:0016787">
    <property type="term" value="F:hydrolase activity"/>
    <property type="evidence" value="ECO:0007669"/>
    <property type="project" value="UniProtKB-KW"/>
</dbReference>
<evidence type="ECO:0000256" key="1">
    <source>
        <dbReference type="ARBA" id="ARBA00010515"/>
    </source>
</evidence>
<dbReference type="Gene3D" id="3.40.50.1820">
    <property type="entry name" value="alpha/beta hydrolase"/>
    <property type="match status" value="1"/>
</dbReference>
<evidence type="ECO:0000259" key="4">
    <source>
        <dbReference type="Pfam" id="PF07859"/>
    </source>
</evidence>
<organism evidence="5 6">
    <name type="scientific">Streptomyces marispadix</name>
    <dbReference type="NCBI Taxonomy" id="2922868"/>
    <lineage>
        <taxon>Bacteria</taxon>
        <taxon>Bacillati</taxon>
        <taxon>Actinomycetota</taxon>
        <taxon>Actinomycetes</taxon>
        <taxon>Kitasatosporales</taxon>
        <taxon>Streptomycetaceae</taxon>
        <taxon>Streptomyces</taxon>
    </lineage>
</organism>
<gene>
    <name evidence="5" type="ORF">MMA15_01260</name>
</gene>
<sequence>MSGSTASQGPERLAPGARELMQAMAAVFPDVGATVHDAAEARRMLALMMPEPSRRPEVGAVSDRLIPGPEGAPDVPVRIYRPYEEKPAPGRAPTVVFLHGGGWVLGSIDSHDSTVRAMCRASGAVIVSVGYRLAPEARFPEPADDAYAAACWAAGHVDELGGDPDALLVAGDSAGGNLAAVCTLMARERGGPSVAYQLLIYPSTDPGGETESRRVNAEGYFLTETAMRWFGAQYFGPDGDLTHHYAAPLRADLSGLPPAHVITAGCDPLCDEGRAYAAKLRECGVPVSEAHFPGMFHGFLGVGELLPDAVEAMAGLGKVIASTASDRKIDGCDGGFGG</sequence>
<dbReference type="InterPro" id="IPR029058">
    <property type="entry name" value="AB_hydrolase_fold"/>
</dbReference>
<dbReference type="PROSITE" id="PS01173">
    <property type="entry name" value="LIPASE_GDXG_HIS"/>
    <property type="match status" value="1"/>
</dbReference>
<dbReference type="PANTHER" id="PTHR48081">
    <property type="entry name" value="AB HYDROLASE SUPERFAMILY PROTEIN C4A8.06C"/>
    <property type="match status" value="1"/>
</dbReference>
<dbReference type="InterPro" id="IPR002168">
    <property type="entry name" value="Lipase_GDXG_HIS_AS"/>
</dbReference>
<protein>
    <submittedName>
        <fullName evidence="5">Alpha/beta hydrolase</fullName>
    </submittedName>
</protein>
<proteinExistence type="inferred from homology"/>
<dbReference type="SUPFAM" id="SSF53474">
    <property type="entry name" value="alpha/beta-Hydrolases"/>
    <property type="match status" value="1"/>
</dbReference>
<feature type="domain" description="Alpha/beta hydrolase fold-3" evidence="4">
    <location>
        <begin position="95"/>
        <end position="300"/>
    </location>
</feature>
<evidence type="ECO:0000256" key="2">
    <source>
        <dbReference type="ARBA" id="ARBA00022801"/>
    </source>
</evidence>
<evidence type="ECO:0000256" key="3">
    <source>
        <dbReference type="PROSITE-ProRule" id="PRU10038"/>
    </source>
</evidence>
<comment type="caution">
    <text evidence="5">The sequence shown here is derived from an EMBL/GenBank/DDBJ whole genome shotgun (WGS) entry which is preliminary data.</text>
</comment>
<feature type="active site" evidence="3">
    <location>
        <position position="173"/>
    </location>
</feature>
<dbReference type="PROSITE" id="PS01174">
    <property type="entry name" value="LIPASE_GDXG_SER"/>
    <property type="match status" value="1"/>
</dbReference>
<keyword evidence="2 5" id="KW-0378">Hydrolase</keyword>
<dbReference type="InterPro" id="IPR050300">
    <property type="entry name" value="GDXG_lipolytic_enzyme"/>
</dbReference>
<reference evidence="5" key="1">
    <citation type="submission" date="2022-03" db="EMBL/GenBank/DDBJ databases">
        <authorList>
            <person name="Santos J.D.N."/>
            <person name="Kallscheuer N."/>
            <person name="Jogler C."/>
            <person name="Lage O.M."/>
        </authorList>
    </citation>
    <scope>NUCLEOTIDE SEQUENCE</scope>
    <source>
        <strain evidence="5">M600PL45_2</strain>
    </source>
</reference>